<organism evidence="2 3">
    <name type="scientific">Araneus ventricosus</name>
    <name type="common">Orbweaver spider</name>
    <name type="synonym">Epeira ventricosa</name>
    <dbReference type="NCBI Taxonomy" id="182803"/>
    <lineage>
        <taxon>Eukaryota</taxon>
        <taxon>Metazoa</taxon>
        <taxon>Ecdysozoa</taxon>
        <taxon>Arthropoda</taxon>
        <taxon>Chelicerata</taxon>
        <taxon>Arachnida</taxon>
        <taxon>Araneae</taxon>
        <taxon>Araneomorphae</taxon>
        <taxon>Entelegynae</taxon>
        <taxon>Araneoidea</taxon>
        <taxon>Araneidae</taxon>
        <taxon>Araneus</taxon>
    </lineage>
</organism>
<evidence type="ECO:0000313" key="2">
    <source>
        <dbReference type="EMBL" id="GBM09358.1"/>
    </source>
</evidence>
<reference evidence="2 3" key="1">
    <citation type="journal article" date="2019" name="Sci. Rep.">
        <title>Orb-weaving spider Araneus ventricosus genome elucidates the spidroin gene catalogue.</title>
        <authorList>
            <person name="Kono N."/>
            <person name="Nakamura H."/>
            <person name="Ohtoshi R."/>
            <person name="Moran D.A.P."/>
            <person name="Shinohara A."/>
            <person name="Yoshida Y."/>
            <person name="Fujiwara M."/>
            <person name="Mori M."/>
            <person name="Tomita M."/>
            <person name="Arakawa K."/>
        </authorList>
    </citation>
    <scope>NUCLEOTIDE SEQUENCE [LARGE SCALE GENOMIC DNA]</scope>
</reference>
<gene>
    <name evidence="1" type="ORF">AVEN_10874_1</name>
    <name evidence="2" type="ORF">AVEN_254527_1</name>
</gene>
<proteinExistence type="predicted"/>
<evidence type="ECO:0000313" key="1">
    <source>
        <dbReference type="EMBL" id="GBM08853.1"/>
    </source>
</evidence>
<protein>
    <submittedName>
        <fullName evidence="2">Uncharacterized protein</fullName>
    </submittedName>
</protein>
<dbReference type="EMBL" id="BGPR01087854">
    <property type="protein sequence ID" value="GBM08853.1"/>
    <property type="molecule type" value="Genomic_DNA"/>
</dbReference>
<accession>A0A4Y2D068</accession>
<dbReference type="AlphaFoldDB" id="A0A4Y2D068"/>
<name>A0A4Y2D068_ARAVE</name>
<sequence length="136" mass="14838">MELVTCSGRVRAAPSFFPTKPDCTLRAAQHTAGSRHVSISLIPSLDTYKTQDQKHNVKSSSAAEMALAEKTLTQPSFSTDRMEMSCELTDLIVWGMEQLRARRNCGYALTCGLASTLSKPGHIRFHQSGTHGRVGA</sequence>
<keyword evidence="3" id="KW-1185">Reference proteome</keyword>
<evidence type="ECO:0000313" key="3">
    <source>
        <dbReference type="Proteomes" id="UP000499080"/>
    </source>
</evidence>
<comment type="caution">
    <text evidence="2">The sequence shown here is derived from an EMBL/GenBank/DDBJ whole genome shotgun (WGS) entry which is preliminary data.</text>
</comment>
<dbReference type="EMBL" id="BGPR01087967">
    <property type="protein sequence ID" value="GBM09358.1"/>
    <property type="molecule type" value="Genomic_DNA"/>
</dbReference>
<dbReference type="Proteomes" id="UP000499080">
    <property type="component" value="Unassembled WGS sequence"/>
</dbReference>